<feature type="compositionally biased region" description="Polar residues" evidence="1">
    <location>
        <begin position="1072"/>
        <end position="1083"/>
    </location>
</feature>
<feature type="compositionally biased region" description="Polar residues" evidence="1">
    <location>
        <begin position="1048"/>
        <end position="1062"/>
    </location>
</feature>
<keyword evidence="3" id="KW-1185">Reference proteome</keyword>
<comment type="caution">
    <text evidence="2">The sequence shown here is derived from an EMBL/GenBank/DDBJ whole genome shotgun (WGS) entry which is preliminary data.</text>
</comment>
<feature type="compositionally biased region" description="Basic and acidic residues" evidence="1">
    <location>
        <begin position="97"/>
        <end position="109"/>
    </location>
</feature>
<dbReference type="InParanoid" id="A0A4V1M3Z5"/>
<gene>
    <name evidence="2" type="ORF">M231_04093</name>
</gene>
<feature type="compositionally biased region" description="Acidic residues" evidence="1">
    <location>
        <begin position="150"/>
        <end position="171"/>
    </location>
</feature>
<dbReference type="EMBL" id="SDIL01000045">
    <property type="protein sequence ID" value="RXK38587.1"/>
    <property type="molecule type" value="Genomic_DNA"/>
</dbReference>
<evidence type="ECO:0000313" key="2">
    <source>
        <dbReference type="EMBL" id="RXK38587.1"/>
    </source>
</evidence>
<feature type="compositionally biased region" description="Polar residues" evidence="1">
    <location>
        <begin position="23"/>
        <end position="46"/>
    </location>
</feature>
<accession>A0A4V1M3Z5</accession>
<feature type="region of interest" description="Disordered" evidence="1">
    <location>
        <begin position="849"/>
        <end position="889"/>
    </location>
</feature>
<dbReference type="VEuPathDB" id="FungiDB:TREMEDRAFT_62246"/>
<evidence type="ECO:0000256" key="1">
    <source>
        <dbReference type="SAM" id="MobiDB-lite"/>
    </source>
</evidence>
<dbReference type="Proteomes" id="UP000289152">
    <property type="component" value="Unassembled WGS sequence"/>
</dbReference>
<feature type="compositionally biased region" description="Basic and acidic residues" evidence="1">
    <location>
        <begin position="134"/>
        <end position="149"/>
    </location>
</feature>
<sequence length="1104" mass="123018">MSDQFDDLIGRYPPGTFRGPTDPRNNSALHNQSQFSGQSATGNNLPEVSPKYPAGYRSADNNQYLQDYRPSVNAALASTAPETGYGGMQEDQVSSESRSEHDDEEKQATHTEGLQTVEEEHSDREENIGQGSGRENDRDEDRTRLLDAFRDDDDEEDKDKDTEEEDEDSVEDKELGHVGPVKPRVTMSIPETVGLGIQGVSGINSDVEPLSSREIESLKEFQQGEEQEIGFQALKTTDIGVNGFIRDQDNNGIDPVEESILTEEDDIPQETFDDGDKIVSPTEEDDDILIPSERMRVEGNDEVNVNIQKDERRDLLTNLDPSLEDTNATSSIVLNSLLPVVTTPLNPLSQDDDTILTSTLPNLEDLEPSHVIPDIQITTPVAELGLKEDSESNQLAQDNISTSPRRRFRLSHYTYSDSTSFMGQIDHYATQAEDHVLQLLSGTVIPSTPISKIRRARRGPPGNPAYLSMMYKQTEGFQPLLSRLDPTLSKKLQSTYEDVKKLSKLHYDSKTTERKYKDRFGPHWETKGWDKVDEDVNQKMREAYFDPLGSSVGTYEMDVISSLKADSIDGQQFQNRLEGFVDMIHGNRKHHTDLRDWISRNTTPEESTEDGIKNNVSTSKVEKTEERKKGRVSSMIVPSYTQARKRIMQSTRRTGTKYNPTDRKDSLFLPDEYGGVGPNLTAWNKTHGTTASVLITLDEMDLLPDDFIKTLTDETVIKASTLIDNTLENPPAGEYAEGWANRYLNIRDELVDKDHTLTEQERTDARVELSNMIRDAVNFNGQKYGTDFEIMSETVATEAVSRSVRRGGGTNVWLTSLGSVKNLQSAIKKLDMRGQLLVELSMLQAKTGLTKYKEPTNPDNKSSPIRTSFKNDKTTSTVNESEAEGSTRTVRIPMSAQQFQIIQSLQLIQQAISKEISNAENTVTTFNSVTRQLRTNITTLERLVDDPSHTVTEAENDELAALRQYARGALQDLTTFRTTTAVPSFASVPEYSSFLNDNHMSEMERRKLSNVASMLISTVDHVIKGMGEGIRKHKALSGRELTKKSKIKSQGSNGLENPSALSEINGGKKSEAISTAIDSGTTESRLESISMLDSLPGSSSTITA</sequence>
<reference evidence="2 3" key="1">
    <citation type="submission" date="2016-06" db="EMBL/GenBank/DDBJ databases">
        <title>Evolution of pathogenesis and genome organization in the Tremellales.</title>
        <authorList>
            <person name="Cuomo C."/>
            <person name="Litvintseva A."/>
            <person name="Heitman J."/>
            <person name="Chen Y."/>
            <person name="Sun S."/>
            <person name="Springer D."/>
            <person name="Dromer F."/>
            <person name="Young S."/>
            <person name="Zeng Q."/>
            <person name="Chapman S."/>
            <person name="Gujja S."/>
            <person name="Saif S."/>
            <person name="Birren B."/>
        </authorList>
    </citation>
    <scope>NUCLEOTIDE SEQUENCE [LARGE SCALE GENOMIC DNA]</scope>
    <source>
        <strain evidence="2 3">ATCC 28783</strain>
    </source>
</reference>
<evidence type="ECO:0000313" key="3">
    <source>
        <dbReference type="Proteomes" id="UP000289152"/>
    </source>
</evidence>
<feature type="compositionally biased region" description="Polar residues" evidence="1">
    <location>
        <begin position="857"/>
        <end position="889"/>
    </location>
</feature>
<protein>
    <submittedName>
        <fullName evidence="2">Uncharacterized protein</fullName>
    </submittedName>
</protein>
<feature type="region of interest" description="Disordered" evidence="1">
    <location>
        <begin position="1"/>
        <end position="187"/>
    </location>
</feature>
<organism evidence="2 3">
    <name type="scientific">Tremella mesenterica</name>
    <name type="common">Jelly fungus</name>
    <dbReference type="NCBI Taxonomy" id="5217"/>
    <lineage>
        <taxon>Eukaryota</taxon>
        <taxon>Fungi</taxon>
        <taxon>Dikarya</taxon>
        <taxon>Basidiomycota</taxon>
        <taxon>Agaricomycotina</taxon>
        <taxon>Tremellomycetes</taxon>
        <taxon>Tremellales</taxon>
        <taxon>Tremellaceae</taxon>
        <taxon>Tremella</taxon>
    </lineage>
</organism>
<feature type="region of interest" description="Disordered" evidence="1">
    <location>
        <begin position="600"/>
        <end position="632"/>
    </location>
</feature>
<proteinExistence type="predicted"/>
<feature type="compositionally biased region" description="Basic and acidic residues" evidence="1">
    <location>
        <begin position="118"/>
        <end position="127"/>
    </location>
</feature>
<name>A0A4V1M3Z5_TREME</name>
<feature type="region of interest" description="Disordered" evidence="1">
    <location>
        <begin position="1038"/>
        <end position="1104"/>
    </location>
</feature>
<dbReference type="AlphaFoldDB" id="A0A4V1M3Z5"/>